<dbReference type="Proteomes" id="UP001204376">
    <property type="component" value="Unassembled WGS sequence"/>
</dbReference>
<protein>
    <submittedName>
        <fullName evidence="2">Zinc ribbon domain-containing protein</fullName>
    </submittedName>
</protein>
<organism evidence="2 3">
    <name type="scientific">Mucilaginibacter aquariorum</name>
    <dbReference type="NCBI Taxonomy" id="2967225"/>
    <lineage>
        <taxon>Bacteria</taxon>
        <taxon>Pseudomonadati</taxon>
        <taxon>Bacteroidota</taxon>
        <taxon>Sphingobacteriia</taxon>
        <taxon>Sphingobacteriales</taxon>
        <taxon>Sphingobacteriaceae</taxon>
        <taxon>Mucilaginibacter</taxon>
    </lineage>
</organism>
<dbReference type="EMBL" id="JANHOH010000007">
    <property type="protein sequence ID" value="MCQ6960422.1"/>
    <property type="molecule type" value="Genomic_DNA"/>
</dbReference>
<evidence type="ECO:0000313" key="2">
    <source>
        <dbReference type="EMBL" id="MCQ6960422.1"/>
    </source>
</evidence>
<feature type="domain" description="DZANK-type" evidence="1">
    <location>
        <begin position="6"/>
        <end position="47"/>
    </location>
</feature>
<comment type="caution">
    <text evidence="2">The sequence shown here is derived from an EMBL/GenBank/DDBJ whole genome shotgun (WGS) entry which is preliminary data.</text>
</comment>
<keyword evidence="3" id="KW-1185">Reference proteome</keyword>
<dbReference type="InterPro" id="IPR025874">
    <property type="entry name" value="DZR"/>
</dbReference>
<sequence>MKSETCNNCNIEIYPIASFCHKCGHRLKCEKCGTSLVKDANNCISCGFKIAVNSSDNTSVNNTITYRKTNDEIFFDASLSDNVAKDGIGSLISSITNNRLPEGKLPNKEIDNIGDKMDSDSSETLDIESEEIAESTNKENTSTEFPHISDVEMNVDCSEAEWIAIYAFYESDFSRKTFSRKAVYDRYIHKRKSDSHLSNFSKNWKSLFKLYFSTVSDNEIKFKSDSTDHIENLITGKEKGTIKNYSKRTTKKPNVAEVEKVHEDEEKKSTKPKIRSSLGVAYKLVPELNLHPKDTDSLIVFHGKYETKNTAEIILLIVYYLQKKIKEPNIDVNKIYTCYKELGLAVPIMHKAFDNIKRRNGYLNSADFNNVTITLAGENHIEHKMNKKVS</sequence>
<evidence type="ECO:0000259" key="1">
    <source>
        <dbReference type="Pfam" id="PF12773"/>
    </source>
</evidence>
<dbReference type="RefSeq" id="WP_256540602.1">
    <property type="nucleotide sequence ID" value="NZ_JANHOH010000007.1"/>
</dbReference>
<dbReference type="Pfam" id="PF12773">
    <property type="entry name" value="DZR"/>
    <property type="match status" value="1"/>
</dbReference>
<reference evidence="2 3" key="1">
    <citation type="submission" date="2022-07" db="EMBL/GenBank/DDBJ databases">
        <title>Mucilaginibacter sp. JC4.</title>
        <authorList>
            <person name="Le V."/>
            <person name="Ko S.-R."/>
            <person name="Ahn C.-Y."/>
            <person name="Oh H.-M."/>
        </authorList>
    </citation>
    <scope>NUCLEOTIDE SEQUENCE [LARGE SCALE GENOMIC DNA]</scope>
    <source>
        <strain evidence="2 3">JC4</strain>
    </source>
</reference>
<proteinExistence type="predicted"/>
<accession>A0ABT1T714</accession>
<evidence type="ECO:0000313" key="3">
    <source>
        <dbReference type="Proteomes" id="UP001204376"/>
    </source>
</evidence>
<name>A0ABT1T714_9SPHI</name>
<gene>
    <name evidence="2" type="ORF">NPE20_20755</name>
</gene>